<keyword evidence="1" id="KW-1133">Transmembrane helix</keyword>
<evidence type="ECO:0000256" key="1">
    <source>
        <dbReference type="SAM" id="Phobius"/>
    </source>
</evidence>
<evidence type="ECO:0000313" key="2">
    <source>
        <dbReference type="EMBL" id="MFC6892978.1"/>
    </source>
</evidence>
<dbReference type="RefSeq" id="WP_379744081.1">
    <property type="nucleotide sequence ID" value="NZ_JBHSVN010000001.1"/>
</dbReference>
<proteinExistence type="predicted"/>
<keyword evidence="1" id="KW-0472">Membrane</keyword>
<feature type="transmembrane region" description="Helical" evidence="1">
    <location>
        <begin position="22"/>
        <end position="43"/>
    </location>
</feature>
<protein>
    <recommendedName>
        <fullName evidence="4">Major facilitator superfamily (MFS) profile domain-containing protein</fullName>
    </recommendedName>
</protein>
<feature type="transmembrane region" description="Helical" evidence="1">
    <location>
        <begin position="49"/>
        <end position="68"/>
    </location>
</feature>
<comment type="caution">
    <text evidence="2">The sequence shown here is derived from an EMBL/GenBank/DDBJ whole genome shotgun (WGS) entry which is preliminary data.</text>
</comment>
<dbReference type="AlphaFoldDB" id="A0ABD5UYT2"/>
<evidence type="ECO:0008006" key="4">
    <source>
        <dbReference type="Google" id="ProtNLM"/>
    </source>
</evidence>
<keyword evidence="1" id="KW-0812">Transmembrane</keyword>
<gene>
    <name evidence="2" type="ORF">ACFQE9_10240</name>
</gene>
<dbReference type="InterPro" id="IPR058342">
    <property type="entry name" value="DUF8029"/>
</dbReference>
<evidence type="ECO:0000313" key="3">
    <source>
        <dbReference type="Proteomes" id="UP001596296"/>
    </source>
</evidence>
<reference evidence="2 3" key="1">
    <citation type="journal article" date="2019" name="Int. J. Syst. Evol. Microbiol.">
        <title>The Global Catalogue of Microorganisms (GCM) 10K type strain sequencing project: providing services to taxonomists for standard genome sequencing and annotation.</title>
        <authorList>
            <consortium name="The Broad Institute Genomics Platform"/>
            <consortium name="The Broad Institute Genome Sequencing Center for Infectious Disease"/>
            <person name="Wu L."/>
            <person name="Ma J."/>
        </authorList>
    </citation>
    <scope>NUCLEOTIDE SEQUENCE [LARGE SCALE GENOMIC DNA]</scope>
    <source>
        <strain evidence="2 3">SKJ47</strain>
    </source>
</reference>
<organism evidence="2 3">
    <name type="scientific">Halopenitus salinus</name>
    <dbReference type="NCBI Taxonomy" id="1198295"/>
    <lineage>
        <taxon>Archaea</taxon>
        <taxon>Methanobacteriati</taxon>
        <taxon>Methanobacteriota</taxon>
        <taxon>Stenosarchaea group</taxon>
        <taxon>Halobacteria</taxon>
        <taxon>Halobacteriales</taxon>
        <taxon>Haloferacaceae</taxon>
        <taxon>Halopenitus</taxon>
    </lineage>
</organism>
<accession>A0ABD5UYT2</accession>
<dbReference type="Proteomes" id="UP001596296">
    <property type="component" value="Unassembled WGS sequence"/>
</dbReference>
<dbReference type="Pfam" id="PF26072">
    <property type="entry name" value="DUF8029"/>
    <property type="match status" value="1"/>
</dbReference>
<name>A0ABD5UYT2_9EURY</name>
<keyword evidence="3" id="KW-1185">Reference proteome</keyword>
<dbReference type="EMBL" id="JBHSXL010000009">
    <property type="protein sequence ID" value="MFC6892978.1"/>
    <property type="molecule type" value="Genomic_DNA"/>
</dbReference>
<sequence>MYDPTSLIATAPMQAGIAASPFGRLLIGLVAVAIVIIVGRMVLAVAWRLVTIAAVIVALLFAISAAGII</sequence>